<dbReference type="EMBL" id="WNYA01065932">
    <property type="protein sequence ID" value="KAG8535486.1"/>
    <property type="molecule type" value="Genomic_DNA"/>
</dbReference>
<proteinExistence type="predicted"/>
<feature type="transmembrane region" description="Helical" evidence="1">
    <location>
        <begin position="42"/>
        <end position="64"/>
    </location>
</feature>
<evidence type="ECO:0000313" key="3">
    <source>
        <dbReference type="Proteomes" id="UP000824782"/>
    </source>
</evidence>
<evidence type="ECO:0000313" key="2">
    <source>
        <dbReference type="EMBL" id="KAG8535486.1"/>
    </source>
</evidence>
<keyword evidence="1" id="KW-0472">Membrane</keyword>
<name>A0AAV6YEM2_ENGPU</name>
<evidence type="ECO:0000256" key="1">
    <source>
        <dbReference type="SAM" id="Phobius"/>
    </source>
</evidence>
<dbReference type="Proteomes" id="UP000824782">
    <property type="component" value="Unassembled WGS sequence"/>
</dbReference>
<dbReference type="AlphaFoldDB" id="A0AAV6YEM2"/>
<sequence length="88" mass="9972">MRQSPNSQEFTPLTGLTVHLLLLQLLQLLFFCPYTLNSEGLSNAPLLCLANILLLFLLILLHLLRYALRNRPEGALAINKGIFFPRLL</sequence>
<comment type="caution">
    <text evidence="2">The sequence shown here is derived from an EMBL/GenBank/DDBJ whole genome shotgun (WGS) entry which is preliminary data.</text>
</comment>
<reference evidence="2" key="1">
    <citation type="thesis" date="2020" institute="ProQuest LLC" country="789 East Eisenhower Parkway, Ann Arbor, MI, USA">
        <title>Comparative Genomics and Chromosome Evolution.</title>
        <authorList>
            <person name="Mudd A.B."/>
        </authorList>
    </citation>
    <scope>NUCLEOTIDE SEQUENCE</scope>
    <source>
        <strain evidence="2">237g6f4</strain>
        <tissue evidence="2">Blood</tissue>
    </source>
</reference>
<feature type="transmembrane region" description="Helical" evidence="1">
    <location>
        <begin position="12"/>
        <end position="36"/>
    </location>
</feature>
<gene>
    <name evidence="2" type="ORF">GDO81_028456</name>
</gene>
<keyword evidence="3" id="KW-1185">Reference proteome</keyword>
<accession>A0AAV6YEM2</accession>
<keyword evidence="1" id="KW-1133">Transmembrane helix</keyword>
<keyword evidence="1" id="KW-0812">Transmembrane</keyword>
<protein>
    <submittedName>
        <fullName evidence="2">Uncharacterized protein</fullName>
    </submittedName>
</protein>
<organism evidence="2 3">
    <name type="scientific">Engystomops pustulosus</name>
    <name type="common">Tungara frog</name>
    <name type="synonym">Physalaemus pustulosus</name>
    <dbReference type="NCBI Taxonomy" id="76066"/>
    <lineage>
        <taxon>Eukaryota</taxon>
        <taxon>Metazoa</taxon>
        <taxon>Chordata</taxon>
        <taxon>Craniata</taxon>
        <taxon>Vertebrata</taxon>
        <taxon>Euteleostomi</taxon>
        <taxon>Amphibia</taxon>
        <taxon>Batrachia</taxon>
        <taxon>Anura</taxon>
        <taxon>Neobatrachia</taxon>
        <taxon>Hyloidea</taxon>
        <taxon>Leptodactylidae</taxon>
        <taxon>Leiuperinae</taxon>
        <taxon>Engystomops</taxon>
    </lineage>
</organism>